<name>W4QN08_HALA3</name>
<dbReference type="RefSeq" id="WP_035661638.1">
    <property type="nucleotide sequence ID" value="NZ_BAUV01000002.1"/>
</dbReference>
<organism evidence="1 2">
    <name type="scientific">Halalkalibacter akibai (strain ATCC 43226 / DSM 21942 / CIP 109018 / JCM 9157 / 1139)</name>
    <name type="common">Bacillus akibai</name>
    <dbReference type="NCBI Taxonomy" id="1236973"/>
    <lineage>
        <taxon>Bacteria</taxon>
        <taxon>Bacillati</taxon>
        <taxon>Bacillota</taxon>
        <taxon>Bacilli</taxon>
        <taxon>Bacillales</taxon>
        <taxon>Bacillaceae</taxon>
        <taxon>Halalkalibacter</taxon>
    </lineage>
</organism>
<accession>W4QN08</accession>
<dbReference type="eggNOG" id="ENOG5030DKN">
    <property type="taxonomic scope" value="Bacteria"/>
</dbReference>
<dbReference type="Proteomes" id="UP000018896">
    <property type="component" value="Unassembled WGS sequence"/>
</dbReference>
<dbReference type="EMBL" id="BAUV01000002">
    <property type="protein sequence ID" value="GAE33485.1"/>
    <property type="molecule type" value="Genomic_DNA"/>
</dbReference>
<sequence length="117" mass="13284">MSNYQQDLMDIMVKKILSKHKVNPASDLTDDDKEKVKKVVGELQSEVERFLDNQNKTLSENDFAQTNQTEAIEATEENATDNTASKTNPVVKESIKKLIEGNNDLQKVKTFINKLNK</sequence>
<evidence type="ECO:0000313" key="2">
    <source>
        <dbReference type="Proteomes" id="UP000018896"/>
    </source>
</evidence>
<proteinExistence type="predicted"/>
<dbReference type="OrthoDB" id="2943407at2"/>
<gene>
    <name evidence="1" type="ORF">JCM9157_488</name>
</gene>
<comment type="caution">
    <text evidence="1">The sequence shown here is derived from an EMBL/GenBank/DDBJ whole genome shotgun (WGS) entry which is preliminary data.</text>
</comment>
<dbReference type="AlphaFoldDB" id="W4QN08"/>
<dbReference type="STRING" id="1236973.JCM9157_488"/>
<evidence type="ECO:0000313" key="1">
    <source>
        <dbReference type="EMBL" id="GAE33485.1"/>
    </source>
</evidence>
<keyword evidence="2" id="KW-1185">Reference proteome</keyword>
<protein>
    <submittedName>
        <fullName evidence="1">Uncharacterized protein</fullName>
    </submittedName>
</protein>
<reference evidence="1 2" key="1">
    <citation type="journal article" date="2014" name="Genome Announc.">
        <title>Draft Genome Sequences of Three Alkaliphilic Bacillus Strains, Bacillus wakoensis JCM 9140T, Bacillus akibai JCM 9157T, and Bacillus hemicellulosilyticus JCM 9152T.</title>
        <authorList>
            <person name="Yuki M."/>
            <person name="Oshima K."/>
            <person name="Suda W."/>
            <person name="Oshida Y."/>
            <person name="Kitamura K."/>
            <person name="Iida T."/>
            <person name="Hattori M."/>
            <person name="Ohkuma M."/>
        </authorList>
    </citation>
    <scope>NUCLEOTIDE SEQUENCE [LARGE SCALE GENOMIC DNA]</scope>
    <source>
        <strain evidence="1 2">JCM 9157</strain>
    </source>
</reference>